<evidence type="ECO:0000256" key="1">
    <source>
        <dbReference type="SAM" id="MobiDB-lite"/>
    </source>
</evidence>
<dbReference type="EMBL" id="BAAASZ010000035">
    <property type="protein sequence ID" value="GAA2460348.1"/>
    <property type="molecule type" value="Genomic_DNA"/>
</dbReference>
<protein>
    <submittedName>
        <fullName evidence="2">Uncharacterized protein</fullName>
    </submittedName>
</protein>
<evidence type="ECO:0000313" key="3">
    <source>
        <dbReference type="Proteomes" id="UP001501638"/>
    </source>
</evidence>
<sequence length="92" mass="10437">MARGKIREVERVTPEHVDVTPHEREEVGDVLVPGIETLPHRSEAMIHPAMIDLMSRRLTGEATPNWRGTRTTKQTDNGEPNAHLEFPTECRT</sequence>
<organism evidence="2 3">
    <name type="scientific">Streptomyces macrosporus</name>
    <dbReference type="NCBI Taxonomy" id="44032"/>
    <lineage>
        <taxon>Bacteria</taxon>
        <taxon>Bacillati</taxon>
        <taxon>Actinomycetota</taxon>
        <taxon>Actinomycetes</taxon>
        <taxon>Kitasatosporales</taxon>
        <taxon>Streptomycetaceae</taxon>
        <taxon>Streptomyces</taxon>
    </lineage>
</organism>
<comment type="caution">
    <text evidence="2">The sequence shown here is derived from an EMBL/GenBank/DDBJ whole genome shotgun (WGS) entry which is preliminary data.</text>
</comment>
<proteinExistence type="predicted"/>
<gene>
    <name evidence="2" type="ORF">GCM10010405_50860</name>
</gene>
<feature type="region of interest" description="Disordered" evidence="1">
    <location>
        <begin position="60"/>
        <end position="92"/>
    </location>
</feature>
<feature type="compositionally biased region" description="Polar residues" evidence="1">
    <location>
        <begin position="66"/>
        <end position="78"/>
    </location>
</feature>
<evidence type="ECO:0000313" key="2">
    <source>
        <dbReference type="EMBL" id="GAA2460348.1"/>
    </source>
</evidence>
<accession>A0ABN3KHV5</accession>
<reference evidence="2 3" key="1">
    <citation type="journal article" date="2019" name="Int. J. Syst. Evol. Microbiol.">
        <title>The Global Catalogue of Microorganisms (GCM) 10K type strain sequencing project: providing services to taxonomists for standard genome sequencing and annotation.</title>
        <authorList>
            <consortium name="The Broad Institute Genomics Platform"/>
            <consortium name="The Broad Institute Genome Sequencing Center for Infectious Disease"/>
            <person name="Wu L."/>
            <person name="Ma J."/>
        </authorList>
    </citation>
    <scope>NUCLEOTIDE SEQUENCE [LARGE SCALE GENOMIC DNA]</scope>
    <source>
        <strain evidence="2 3">JCM 6305</strain>
    </source>
</reference>
<name>A0ABN3KHV5_9ACTN</name>
<dbReference type="Proteomes" id="UP001501638">
    <property type="component" value="Unassembled WGS sequence"/>
</dbReference>
<keyword evidence="3" id="KW-1185">Reference proteome</keyword>